<feature type="zinc finger region" description="C3H1-type" evidence="1">
    <location>
        <begin position="753"/>
        <end position="781"/>
    </location>
</feature>
<dbReference type="InterPro" id="IPR050621">
    <property type="entry name" value="Tudor_domain_containing"/>
</dbReference>
<dbReference type="AlphaFoldDB" id="A0A9P0GWF1"/>
<dbReference type="SUPFAM" id="SSF63748">
    <property type="entry name" value="Tudor/PWWP/MBT"/>
    <property type="match status" value="2"/>
</dbReference>
<dbReference type="OrthoDB" id="10052065at2759"/>
<dbReference type="Gene3D" id="2.40.50.90">
    <property type="match status" value="2"/>
</dbReference>
<evidence type="ECO:0000256" key="1">
    <source>
        <dbReference type="PROSITE-ProRule" id="PRU00723"/>
    </source>
</evidence>
<dbReference type="PANTHER" id="PTHR22948">
    <property type="entry name" value="TUDOR DOMAIN CONTAINING PROTEIN"/>
    <property type="match status" value="1"/>
</dbReference>
<dbReference type="GO" id="GO:0008270">
    <property type="term" value="F:zinc ion binding"/>
    <property type="evidence" value="ECO:0007669"/>
    <property type="project" value="UniProtKB-KW"/>
</dbReference>
<dbReference type="Gene3D" id="2.30.30.140">
    <property type="match status" value="2"/>
</dbReference>
<keyword evidence="1" id="KW-0863">Zinc-finger</keyword>
<feature type="domain" description="C3H1-type" evidence="2">
    <location>
        <begin position="753"/>
        <end position="781"/>
    </location>
</feature>
<protein>
    <submittedName>
        <fullName evidence="4">Uncharacterized protein</fullName>
    </submittedName>
</protein>
<dbReference type="InterPro" id="IPR000571">
    <property type="entry name" value="Znf_CCCH"/>
</dbReference>
<proteinExistence type="predicted"/>
<dbReference type="PANTHER" id="PTHR22948:SF76">
    <property type="entry name" value="FI20010P1-RELATED"/>
    <property type="match status" value="1"/>
</dbReference>
<evidence type="ECO:0000313" key="4">
    <source>
        <dbReference type="EMBL" id="CAH1179302.1"/>
    </source>
</evidence>
<evidence type="ECO:0000259" key="3">
    <source>
        <dbReference type="PROSITE" id="PS50304"/>
    </source>
</evidence>
<dbReference type="Pfam" id="PF00567">
    <property type="entry name" value="TUDOR"/>
    <property type="match status" value="2"/>
</dbReference>
<reference evidence="4" key="1">
    <citation type="submission" date="2022-01" db="EMBL/GenBank/DDBJ databases">
        <authorList>
            <person name="King R."/>
        </authorList>
    </citation>
    <scope>NUCLEOTIDE SEQUENCE</scope>
</reference>
<dbReference type="GO" id="GO:0005737">
    <property type="term" value="C:cytoplasm"/>
    <property type="evidence" value="ECO:0007669"/>
    <property type="project" value="UniProtKB-ARBA"/>
</dbReference>
<dbReference type="Proteomes" id="UP001153737">
    <property type="component" value="Chromosome 8"/>
</dbReference>
<gene>
    <name evidence="4" type="ORF">PHAECO_LOCUS11998</name>
</gene>
<sequence length="1015" mass="115489">MFKRKMDRKKSKLNNIVVQFNAIINETTVLKENVEIIINQVFSCVDYVKETPDDNVGQTCTDILKYELEVLTKLVDMNSLLEDIWDSNIIDKWNIPRKKYVTENDLENHIIPIDAQYAGFQLPDSQNTETSIEANVEENSVHQNGTYNPMANCSTYVTHQSEIDSIPSAEVMSNYQLLQSHRSRTVDLPQSIPQFSNQIETNVSHLSESHSVPTSEEVIVNSQVPQSSQSESIVNDEDISPSNIQIVRQHLKLWNEKLGFSPITYSDMADHYKKSGGVSLESSVNPSGQQYANSDAQQIPERLERDLSEIVSPSMSNIDIEIANEGNEYVTPDIGTPYSFSDFSGVSSDISNSNGRDKTAAQSHKSNIYHKNSEIINGIEESCTYDITDQKHSSSNSKPIVNDFDSHLEHSDFSELALNYDSADNLGKSEKSTALKKLNNYEIRHKQELKAALVEPPHIPDISLKPTKLENIPEYISEDSDLAKMAPKSKKKRSKHQTIEINYDLRSKKIPTVGDACVFSHIESPSEFYLHIVDKETATIDKLTEKIDANFNGSTSKYRTKQDAYNNIKKYCCAFIKDYNSWYRVSISNWKLNDSEDVVVQLVDFGNSKVTSYRNLRKLTKEMSEMPMFAVRCHLPLMYPPGSTNLNRISMWPLDSTEALYSLSGVLEGSRSIEFELVYVEAEPNSIAVDLHNPNETNNDDTVGQVLLNLGFAVQLVDDIDEDNMELEEFLQDTDTLETADNVNEAVMGYDPQDEVRICRFTKPDGSCFKGKHCKLDHTFLPEDGFTTDTEFVFREAFYPLCLPLPKETVTILITGYIDSCTFYAHVVRNPHRESNYLIEKDLFELEKVMNTEKIIRTYEVFKISPAIGEMVLVKDWTKKWRRAVVRGVEVANNGGPLAAQVFTLDIGETLTVDMIHVRKIKPQFLQLPFQTIQCYISDYKASTKCNQKDAKDFFDRNLYFQNFFAYIMSSFLPLKIIMKSLSGLDIGHILENKNFADKQLCDNNPLEDCSLDFY</sequence>
<keyword evidence="1" id="KW-0862">Zinc</keyword>
<dbReference type="InterPro" id="IPR035437">
    <property type="entry name" value="SNase_OB-fold_sf"/>
</dbReference>
<keyword evidence="1" id="KW-0479">Metal-binding</keyword>
<dbReference type="InterPro" id="IPR002999">
    <property type="entry name" value="Tudor"/>
</dbReference>
<evidence type="ECO:0000313" key="5">
    <source>
        <dbReference type="Proteomes" id="UP001153737"/>
    </source>
</evidence>
<reference evidence="4" key="2">
    <citation type="submission" date="2022-10" db="EMBL/GenBank/DDBJ databases">
        <authorList>
            <consortium name="ENA_rothamsted_submissions"/>
            <consortium name="culmorum"/>
            <person name="King R."/>
        </authorList>
    </citation>
    <scope>NUCLEOTIDE SEQUENCE</scope>
</reference>
<keyword evidence="5" id="KW-1185">Reference proteome</keyword>
<dbReference type="PROSITE" id="PS50103">
    <property type="entry name" value="ZF_C3H1"/>
    <property type="match status" value="1"/>
</dbReference>
<evidence type="ECO:0000259" key="2">
    <source>
        <dbReference type="PROSITE" id="PS50103"/>
    </source>
</evidence>
<organism evidence="4 5">
    <name type="scientific">Phaedon cochleariae</name>
    <name type="common">Mustard beetle</name>
    <dbReference type="NCBI Taxonomy" id="80249"/>
    <lineage>
        <taxon>Eukaryota</taxon>
        <taxon>Metazoa</taxon>
        <taxon>Ecdysozoa</taxon>
        <taxon>Arthropoda</taxon>
        <taxon>Hexapoda</taxon>
        <taxon>Insecta</taxon>
        <taxon>Pterygota</taxon>
        <taxon>Neoptera</taxon>
        <taxon>Endopterygota</taxon>
        <taxon>Coleoptera</taxon>
        <taxon>Polyphaga</taxon>
        <taxon>Cucujiformia</taxon>
        <taxon>Chrysomeloidea</taxon>
        <taxon>Chrysomelidae</taxon>
        <taxon>Chrysomelinae</taxon>
        <taxon>Chrysomelini</taxon>
        <taxon>Phaedon</taxon>
    </lineage>
</organism>
<dbReference type="PROSITE" id="PS50304">
    <property type="entry name" value="TUDOR"/>
    <property type="match status" value="1"/>
</dbReference>
<name>A0A9P0GWF1_PHACE</name>
<feature type="domain" description="Tudor" evidence="3">
    <location>
        <begin position="565"/>
        <end position="626"/>
    </location>
</feature>
<dbReference type="EMBL" id="OU896714">
    <property type="protein sequence ID" value="CAH1179302.1"/>
    <property type="molecule type" value="Genomic_DNA"/>
</dbReference>
<accession>A0A9P0GWF1</accession>